<feature type="transmembrane region" description="Helical" evidence="1">
    <location>
        <begin position="30"/>
        <end position="50"/>
    </location>
</feature>
<organism evidence="2 3">
    <name type="scientific">Roseibium limicola</name>
    <dbReference type="NCBI Taxonomy" id="2816037"/>
    <lineage>
        <taxon>Bacteria</taxon>
        <taxon>Pseudomonadati</taxon>
        <taxon>Pseudomonadota</taxon>
        <taxon>Alphaproteobacteria</taxon>
        <taxon>Hyphomicrobiales</taxon>
        <taxon>Stappiaceae</taxon>
        <taxon>Roseibium</taxon>
    </lineage>
</organism>
<dbReference type="AlphaFoldDB" id="A0A939EMU2"/>
<proteinExistence type="predicted"/>
<accession>A0A939EMU2</accession>
<keyword evidence="1" id="KW-0472">Membrane</keyword>
<comment type="caution">
    <text evidence="2">The sequence shown here is derived from an EMBL/GenBank/DDBJ whole genome shotgun (WGS) entry which is preliminary data.</text>
</comment>
<evidence type="ECO:0000313" key="2">
    <source>
        <dbReference type="EMBL" id="MBO0344762.1"/>
    </source>
</evidence>
<gene>
    <name evidence="2" type="ORF">J0X15_05990</name>
</gene>
<evidence type="ECO:0000256" key="1">
    <source>
        <dbReference type="SAM" id="Phobius"/>
    </source>
</evidence>
<dbReference type="Proteomes" id="UP000664779">
    <property type="component" value="Unassembled WGS sequence"/>
</dbReference>
<protein>
    <submittedName>
        <fullName evidence="2">Uncharacterized protein</fullName>
    </submittedName>
</protein>
<dbReference type="EMBL" id="JAFLNF010000002">
    <property type="protein sequence ID" value="MBO0344762.1"/>
    <property type="molecule type" value="Genomic_DNA"/>
</dbReference>
<keyword evidence="1" id="KW-0812">Transmembrane</keyword>
<reference evidence="2" key="1">
    <citation type="submission" date="2021-03" db="EMBL/GenBank/DDBJ databases">
        <title>Roseibium sp. CAU 1637 isolated from Incheon.</title>
        <authorList>
            <person name="Kim W."/>
        </authorList>
    </citation>
    <scope>NUCLEOTIDE SEQUENCE</scope>
    <source>
        <strain evidence="2">CAU 1637</strain>
    </source>
</reference>
<keyword evidence="3" id="KW-1185">Reference proteome</keyword>
<evidence type="ECO:0000313" key="3">
    <source>
        <dbReference type="Proteomes" id="UP000664779"/>
    </source>
</evidence>
<name>A0A939EMU2_9HYPH</name>
<sequence length="64" mass="6997">MRTYCTAPERGCLKRYLRGFMDENAPKSCWAATVWTVVALGSAFALLVLFNDVENAQQAVAIAG</sequence>
<keyword evidence="1" id="KW-1133">Transmembrane helix</keyword>